<evidence type="ECO:0000256" key="1">
    <source>
        <dbReference type="ARBA" id="ARBA00022801"/>
    </source>
</evidence>
<comment type="caution">
    <text evidence="5">The sequence shown here is derived from an EMBL/GenBank/DDBJ whole genome shotgun (WGS) entry which is preliminary data.</text>
</comment>
<proteinExistence type="predicted"/>
<dbReference type="OMA" id="WVICRYG"/>
<dbReference type="SUPFAM" id="SSF55811">
    <property type="entry name" value="Nudix"/>
    <property type="match status" value="1"/>
</dbReference>
<reference evidence="3 8" key="4">
    <citation type="submission" date="2018-11" db="EMBL/GenBank/DDBJ databases">
        <authorList>
            <consortium name="Veterinary Laboratory Investigation and Response Network"/>
        </authorList>
    </citation>
    <scope>NUCLEOTIDE SEQUENCE [LARGE SCALE GENOMIC DNA]</scope>
    <source>
        <strain evidence="3 8">SPSE-18-VL-LA-PA-Ryan-0021</strain>
    </source>
</reference>
<dbReference type="Pfam" id="PF00293">
    <property type="entry name" value="NUDIX"/>
    <property type="match status" value="1"/>
</dbReference>
<dbReference type="GO" id="GO:0016787">
    <property type="term" value="F:hydrolase activity"/>
    <property type="evidence" value="ECO:0007669"/>
    <property type="project" value="UniProtKB-KW"/>
</dbReference>
<keyword evidence="8" id="KW-1185">Reference proteome</keyword>
<dbReference type="InterPro" id="IPR015797">
    <property type="entry name" value="NUDIX_hydrolase-like_dom_sf"/>
</dbReference>
<feature type="domain" description="Nudix hydrolase" evidence="2">
    <location>
        <begin position="27"/>
        <end position="101"/>
    </location>
</feature>
<dbReference type="OrthoDB" id="9131041at2"/>
<evidence type="ECO:0000313" key="8">
    <source>
        <dbReference type="Proteomes" id="UP000600220"/>
    </source>
</evidence>
<dbReference type="RefSeq" id="WP_014613581.1">
    <property type="nucleotide sequence ID" value="NZ_AP019372.1"/>
</dbReference>
<dbReference type="EMBL" id="QEIT01000069">
    <property type="protein sequence ID" value="PWZ73412.1"/>
    <property type="molecule type" value="Genomic_DNA"/>
</dbReference>
<dbReference type="GeneID" id="93823175"/>
<organism evidence="5 7">
    <name type="scientific">Staphylococcus pseudintermedius</name>
    <dbReference type="NCBI Taxonomy" id="283734"/>
    <lineage>
        <taxon>Bacteria</taxon>
        <taxon>Bacillati</taxon>
        <taxon>Bacillota</taxon>
        <taxon>Bacilli</taxon>
        <taxon>Bacillales</taxon>
        <taxon>Staphylococcaceae</taxon>
        <taxon>Staphylococcus</taxon>
        <taxon>Staphylococcus intermedius group</taxon>
    </lineage>
</organism>
<dbReference type="Proteomes" id="UP000600220">
    <property type="component" value="Unassembled WGS sequence"/>
</dbReference>
<dbReference type="Proteomes" id="UP000256409">
    <property type="component" value="Unassembled WGS sequence"/>
</dbReference>
<dbReference type="NCBIfam" id="TIGR02705">
    <property type="entry name" value="nudix_YtkD"/>
    <property type="match status" value="1"/>
</dbReference>
<accession>A0A166SVR8</accession>
<dbReference type="EMBL" id="AAXKXX010000008">
    <property type="protein sequence ID" value="EGQ4384818.1"/>
    <property type="molecule type" value="Genomic_DNA"/>
</dbReference>
<reference evidence="4 6" key="1">
    <citation type="journal article" date="2018" name="Vet. Microbiol.">
        <title>Clonal diversity and geographic distribution of methicillin-resistant Staphylococcus pseudintermedius from Australian animals: Discovery of novel sequence types.</title>
        <authorList>
            <person name="Worthing K.A."/>
            <person name="Abraham S."/>
            <person name="Coombs G.W."/>
            <person name="Pang S."/>
            <person name="Saputra S."/>
            <person name="Jordan D."/>
            <person name="Trott D.J."/>
            <person name="Norris J.M."/>
        </authorList>
    </citation>
    <scope>NUCLEOTIDE SEQUENCE [LARGE SCALE GENOMIC DNA]</scope>
    <source>
        <strain evidence="4 6">ST525 1</strain>
    </source>
</reference>
<protein>
    <submittedName>
        <fullName evidence="5">Nucleoside triphosphatase YtkD</fullName>
    </submittedName>
</protein>
<dbReference type="Proteomes" id="UP000246800">
    <property type="component" value="Unassembled WGS sequence"/>
</dbReference>
<sequence length="156" mass="17862">MKFTDENQQTVILTFKNDADEKDGGHVLALPIYEQQLVLTHHQQRGIEFPGGKREVGESSIEALTRELYEETGAIAEHIYYIAQYEVQGEQDCFKKDVYVVIVNAIDRNVHYHETMGPILTHSIEAIDEADKSYLLKDPAILQCVERMSVLGFYQE</sequence>
<dbReference type="eggNOG" id="COG0494">
    <property type="taxonomic scope" value="Bacteria"/>
</dbReference>
<evidence type="ECO:0000259" key="2">
    <source>
        <dbReference type="Pfam" id="PF00293"/>
    </source>
</evidence>
<gene>
    <name evidence="5" type="primary">ytkD</name>
    <name evidence="4" type="ORF">DD902_10775</name>
    <name evidence="5" type="ORF">DV961_03315</name>
    <name evidence="3" type="ORF">EGV54_06885</name>
</gene>
<evidence type="ECO:0000313" key="4">
    <source>
        <dbReference type="EMBL" id="PWZ73412.1"/>
    </source>
</evidence>
<dbReference type="PROSITE" id="PS00893">
    <property type="entry name" value="NUDIX_BOX"/>
    <property type="match status" value="1"/>
</dbReference>
<evidence type="ECO:0000313" key="6">
    <source>
        <dbReference type="Proteomes" id="UP000246800"/>
    </source>
</evidence>
<dbReference type="InterPro" id="IPR020084">
    <property type="entry name" value="NUDIX_hydrolase_CS"/>
</dbReference>
<evidence type="ECO:0000313" key="3">
    <source>
        <dbReference type="EMBL" id="EGQ4384818.1"/>
    </source>
</evidence>
<dbReference type="EMBL" id="QQPC01000015">
    <property type="protein sequence ID" value="REA83139.1"/>
    <property type="molecule type" value="Genomic_DNA"/>
</dbReference>
<dbReference type="Gene3D" id="3.90.79.10">
    <property type="entry name" value="Nucleoside Triphosphate Pyrophosphohydrolase"/>
    <property type="match status" value="1"/>
</dbReference>
<dbReference type="AlphaFoldDB" id="A0A166SVR8"/>
<dbReference type="InterPro" id="IPR000086">
    <property type="entry name" value="NUDIX_hydrolase_dom"/>
</dbReference>
<reference evidence="7" key="3">
    <citation type="journal article" date="2018" name="Vet. Microbiol.">
        <title>Molecular epidemiology of methicillin-resistant staphylococci amongst veterinary personnel, personnel-owned pets, patients and the hospital environment of two companion animal veterinary hospitals.</title>
        <authorList>
            <person name="Worthing K.A."/>
            <person name="Brown J."/>
            <person name="Gerber L."/>
            <person name="Abraham S."/>
            <person name="Trott D."/>
            <person name="Norris J.M."/>
        </authorList>
    </citation>
    <scope>NUCLEOTIDE SEQUENCE [LARGE SCALE GENOMIC DNA]</scope>
    <source>
        <strain evidence="7">ST496-2</strain>
    </source>
</reference>
<evidence type="ECO:0000313" key="7">
    <source>
        <dbReference type="Proteomes" id="UP000256409"/>
    </source>
</evidence>
<dbReference type="InterPro" id="IPR014078">
    <property type="entry name" value="Nudix_YtkD"/>
</dbReference>
<evidence type="ECO:0000313" key="5">
    <source>
        <dbReference type="EMBL" id="REA83139.1"/>
    </source>
</evidence>
<keyword evidence="1" id="KW-0378">Hydrolase</keyword>
<name>A0A166SVR8_STAPS</name>
<reference evidence="5" key="2">
    <citation type="journal article" date="2018" name="Vet. Microbiol.">
        <title>Methicillin-resistant staphylococci amongst veterinary personnel, personnel-owned pets, patients and the hospital environment of two small animal veterinary hospitals.</title>
        <authorList>
            <person name="Worthing K.A."/>
            <person name="Brown J."/>
            <person name="Gerber L."/>
            <person name="Abraham S."/>
            <person name="Trott D."/>
            <person name="Norris J.M."/>
        </authorList>
    </citation>
    <scope>NUCLEOTIDE SEQUENCE</scope>
    <source>
        <strain evidence="5">ST496-2</strain>
    </source>
</reference>